<comment type="caution">
    <text evidence="6">The sequence shown here is derived from an EMBL/GenBank/DDBJ whole genome shotgun (WGS) entry which is preliminary data.</text>
</comment>
<proteinExistence type="predicted"/>
<keyword evidence="7" id="KW-1185">Reference proteome</keyword>
<dbReference type="InterPro" id="IPR010982">
    <property type="entry name" value="Lambda_DNA-bd_dom_sf"/>
</dbReference>
<dbReference type="PANTHER" id="PTHR30146:SF148">
    <property type="entry name" value="HTH-TYPE TRANSCRIPTIONAL REPRESSOR PURR-RELATED"/>
    <property type="match status" value="1"/>
</dbReference>
<sequence>MVSIKDIAKKAGVSISTVSYALNGSPKVTEETSAKILAIAKELNYIPNAAARTLKKRKTKIIGAFLTDYSGPFFGQLLHGMRETLNSKNYDLVVCTGEESHRFLPEGIIDGAIVLDATFPDEELISYADRGHKLVVLDREIDNPNIERVLLDNKMGAELAVNFLLKNGHNKIVFVTGSPGSYDSEQRLHYVQELMENHPSISYQIIHGDFDKPSGERAAQQIIQNYTDPVAVFCFNDEMAIGMYNYLSGTDFVIGEHIHIIGFDDIEVSQFVHPRLSTIHYSKKDWGSKAAEQLIKLIKKEKTKSHQITVELIVGGSVGKLK</sequence>
<dbReference type="InterPro" id="IPR046335">
    <property type="entry name" value="LacI/GalR-like_sensor"/>
</dbReference>
<evidence type="ECO:0000256" key="3">
    <source>
        <dbReference type="ARBA" id="ARBA00023125"/>
    </source>
</evidence>
<evidence type="ECO:0000256" key="4">
    <source>
        <dbReference type="ARBA" id="ARBA00023163"/>
    </source>
</evidence>
<dbReference type="PANTHER" id="PTHR30146">
    <property type="entry name" value="LACI-RELATED TRANSCRIPTIONAL REPRESSOR"/>
    <property type="match status" value="1"/>
</dbReference>
<dbReference type="Gene3D" id="3.40.50.2300">
    <property type="match status" value="2"/>
</dbReference>
<dbReference type="Pfam" id="PF13377">
    <property type="entry name" value="Peripla_BP_3"/>
    <property type="match status" value="1"/>
</dbReference>
<feature type="domain" description="HTH lacI-type" evidence="5">
    <location>
        <begin position="2"/>
        <end position="56"/>
    </location>
</feature>
<dbReference type="CDD" id="cd06267">
    <property type="entry name" value="PBP1_LacI_sugar_binding-like"/>
    <property type="match status" value="1"/>
</dbReference>
<dbReference type="CDD" id="cd01392">
    <property type="entry name" value="HTH_LacI"/>
    <property type="match status" value="1"/>
</dbReference>
<dbReference type="Pfam" id="PF00356">
    <property type="entry name" value="LacI"/>
    <property type="match status" value="1"/>
</dbReference>
<dbReference type="SMART" id="SM00354">
    <property type="entry name" value="HTH_LACI"/>
    <property type="match status" value="1"/>
</dbReference>
<dbReference type="SUPFAM" id="SSF53822">
    <property type="entry name" value="Periplasmic binding protein-like I"/>
    <property type="match status" value="1"/>
</dbReference>
<dbReference type="PROSITE" id="PS50932">
    <property type="entry name" value="HTH_LACI_2"/>
    <property type="match status" value="1"/>
</dbReference>
<keyword evidence="3" id="KW-0238">DNA-binding</keyword>
<dbReference type="Gene3D" id="1.10.260.40">
    <property type="entry name" value="lambda repressor-like DNA-binding domains"/>
    <property type="match status" value="1"/>
</dbReference>
<protein>
    <submittedName>
        <fullName evidence="6">LacI family transcriptional regulator</fullName>
    </submittedName>
</protein>
<name>A0ABU0D3Y8_9BACI</name>
<dbReference type="Proteomes" id="UP001232343">
    <property type="component" value="Unassembled WGS sequence"/>
</dbReference>
<evidence type="ECO:0000313" key="6">
    <source>
        <dbReference type="EMBL" id="MDQ0343122.1"/>
    </source>
</evidence>
<accession>A0ABU0D3Y8</accession>
<dbReference type="EMBL" id="JAUSUO010000003">
    <property type="protein sequence ID" value="MDQ0343122.1"/>
    <property type="molecule type" value="Genomic_DNA"/>
</dbReference>
<dbReference type="InterPro" id="IPR028082">
    <property type="entry name" value="Peripla_BP_I"/>
</dbReference>
<dbReference type="PROSITE" id="PS00356">
    <property type="entry name" value="HTH_LACI_1"/>
    <property type="match status" value="1"/>
</dbReference>
<evidence type="ECO:0000256" key="1">
    <source>
        <dbReference type="ARBA" id="ARBA00022491"/>
    </source>
</evidence>
<dbReference type="SUPFAM" id="SSF47413">
    <property type="entry name" value="lambda repressor-like DNA-binding domains"/>
    <property type="match status" value="1"/>
</dbReference>
<keyword evidence="2" id="KW-0805">Transcription regulation</keyword>
<evidence type="ECO:0000256" key="2">
    <source>
        <dbReference type="ARBA" id="ARBA00023015"/>
    </source>
</evidence>
<evidence type="ECO:0000259" key="5">
    <source>
        <dbReference type="PROSITE" id="PS50932"/>
    </source>
</evidence>
<dbReference type="RefSeq" id="WP_244681322.1">
    <property type="nucleotide sequence ID" value="NZ_JALIRM010000005.1"/>
</dbReference>
<reference evidence="6 7" key="1">
    <citation type="submission" date="2023-07" db="EMBL/GenBank/DDBJ databases">
        <title>Genomic Encyclopedia of Type Strains, Phase IV (KMG-IV): sequencing the most valuable type-strain genomes for metagenomic binning, comparative biology and taxonomic classification.</title>
        <authorList>
            <person name="Goeker M."/>
        </authorList>
    </citation>
    <scope>NUCLEOTIDE SEQUENCE [LARGE SCALE GENOMIC DNA]</scope>
    <source>
        <strain evidence="6 7">DSM 27848</strain>
    </source>
</reference>
<keyword evidence="4" id="KW-0804">Transcription</keyword>
<keyword evidence="1" id="KW-0678">Repressor</keyword>
<gene>
    <name evidence="6" type="ORF">J2S14_001936</name>
</gene>
<organism evidence="6 7">
    <name type="scientific">Lederbergia wuyishanensis</name>
    <dbReference type="NCBI Taxonomy" id="1347903"/>
    <lineage>
        <taxon>Bacteria</taxon>
        <taxon>Bacillati</taxon>
        <taxon>Bacillota</taxon>
        <taxon>Bacilli</taxon>
        <taxon>Bacillales</taxon>
        <taxon>Bacillaceae</taxon>
        <taxon>Lederbergia</taxon>
    </lineage>
</organism>
<dbReference type="InterPro" id="IPR000843">
    <property type="entry name" value="HTH_LacI"/>
</dbReference>
<evidence type="ECO:0000313" key="7">
    <source>
        <dbReference type="Proteomes" id="UP001232343"/>
    </source>
</evidence>